<dbReference type="PANTHER" id="PTHR23011:SF28">
    <property type="entry name" value="CYCLIC NUCLEOTIDE-BINDING DOMAIN CONTAINING PROTEIN"/>
    <property type="match status" value="1"/>
</dbReference>
<organism evidence="2 3">
    <name type="scientific">Gonapodya prolifera (strain JEL478)</name>
    <name type="common">Monoblepharis prolifera</name>
    <dbReference type="NCBI Taxonomy" id="1344416"/>
    <lineage>
        <taxon>Eukaryota</taxon>
        <taxon>Fungi</taxon>
        <taxon>Fungi incertae sedis</taxon>
        <taxon>Chytridiomycota</taxon>
        <taxon>Chytridiomycota incertae sedis</taxon>
        <taxon>Monoblepharidomycetes</taxon>
        <taxon>Monoblepharidales</taxon>
        <taxon>Gonapodyaceae</taxon>
        <taxon>Gonapodya</taxon>
    </lineage>
</organism>
<dbReference type="InterPro" id="IPR018490">
    <property type="entry name" value="cNMP-bd_dom_sf"/>
</dbReference>
<dbReference type="AlphaFoldDB" id="A0A139AZ04"/>
<accession>A0A139AZ04</accession>
<dbReference type="InterPro" id="IPR014710">
    <property type="entry name" value="RmlC-like_jellyroll"/>
</dbReference>
<evidence type="ECO:0000313" key="3">
    <source>
        <dbReference type="Proteomes" id="UP000070544"/>
    </source>
</evidence>
<dbReference type="InterPro" id="IPR000595">
    <property type="entry name" value="cNMP-bd_dom"/>
</dbReference>
<dbReference type="OrthoDB" id="166212at2759"/>
<evidence type="ECO:0000313" key="2">
    <source>
        <dbReference type="EMBL" id="KXS21982.1"/>
    </source>
</evidence>
<reference evidence="2 3" key="1">
    <citation type="journal article" date="2015" name="Genome Biol. Evol.">
        <title>Phylogenomic analyses indicate that early fungi evolved digesting cell walls of algal ancestors of land plants.</title>
        <authorList>
            <person name="Chang Y."/>
            <person name="Wang S."/>
            <person name="Sekimoto S."/>
            <person name="Aerts A.L."/>
            <person name="Choi C."/>
            <person name="Clum A."/>
            <person name="LaButti K.M."/>
            <person name="Lindquist E.A."/>
            <person name="Yee Ngan C."/>
            <person name="Ohm R.A."/>
            <person name="Salamov A.A."/>
            <person name="Grigoriev I.V."/>
            <person name="Spatafora J.W."/>
            <person name="Berbee M.L."/>
        </authorList>
    </citation>
    <scope>NUCLEOTIDE SEQUENCE [LARGE SCALE GENOMIC DNA]</scope>
    <source>
        <strain evidence="2 3">JEL478</strain>
    </source>
</reference>
<name>A0A139AZ04_GONPJ</name>
<dbReference type="Proteomes" id="UP000070544">
    <property type="component" value="Unassembled WGS sequence"/>
</dbReference>
<protein>
    <recommendedName>
        <fullName evidence="1">Cyclic nucleotide-binding domain-containing protein</fullName>
    </recommendedName>
</protein>
<evidence type="ECO:0000259" key="1">
    <source>
        <dbReference type="PROSITE" id="PS50042"/>
    </source>
</evidence>
<dbReference type="CDD" id="cd00038">
    <property type="entry name" value="CAP_ED"/>
    <property type="match status" value="1"/>
</dbReference>
<keyword evidence="3" id="KW-1185">Reference proteome</keyword>
<gene>
    <name evidence="2" type="ORF">M427DRAFT_282802</name>
</gene>
<proteinExistence type="predicted"/>
<dbReference type="SUPFAM" id="SSF51206">
    <property type="entry name" value="cAMP-binding domain-like"/>
    <property type="match status" value="1"/>
</dbReference>
<dbReference type="PANTHER" id="PTHR23011">
    <property type="entry name" value="CYCLIC NUCLEOTIDE-BINDING DOMAIN CONTAINING PROTEIN"/>
    <property type="match status" value="1"/>
</dbReference>
<dbReference type="Gene3D" id="2.60.120.10">
    <property type="entry name" value="Jelly Rolls"/>
    <property type="match status" value="1"/>
</dbReference>
<dbReference type="PROSITE" id="PS50042">
    <property type="entry name" value="CNMP_BINDING_3"/>
    <property type="match status" value="1"/>
</dbReference>
<sequence>MTKRYTELLMVTKEDFERVISETTEKEILKRVERFREIPLFRTFPVDARKVAEACRIDEYPPNTTIIYEGDTASDTIYFLLRGHCRVVKLVNFRQTTLWNNSVTLSRHDPGVPLGPQESVATKLLVVAQVNPGQYFGEGSVAHVQNKREAASAVYSANVVRRGASVVAEDWVETISMSRGDFLKFASDRTFATLRGDIGGNITLDEMIVRYLHTRKRDAYKKRMVKEILERKASQARGGR</sequence>
<dbReference type="EMBL" id="KQ965732">
    <property type="protein sequence ID" value="KXS21982.1"/>
    <property type="molecule type" value="Genomic_DNA"/>
</dbReference>
<feature type="domain" description="Cyclic nucleotide-binding" evidence="1">
    <location>
        <begin position="50"/>
        <end position="185"/>
    </location>
</feature>